<dbReference type="Gene3D" id="6.10.250.860">
    <property type="match status" value="1"/>
</dbReference>
<feature type="compositionally biased region" description="Low complexity" evidence="7">
    <location>
        <begin position="1567"/>
        <end position="1586"/>
    </location>
</feature>
<dbReference type="InterPro" id="IPR012501">
    <property type="entry name" value="Vps54_C"/>
</dbReference>
<keyword evidence="5" id="KW-0333">Golgi apparatus</keyword>
<feature type="compositionally biased region" description="Basic and acidic residues" evidence="7">
    <location>
        <begin position="787"/>
        <end position="798"/>
    </location>
</feature>
<feature type="domain" description="Vacuolar protein sorting-associated protein 54 C-terminal" evidence="8">
    <location>
        <begin position="466"/>
        <end position="597"/>
    </location>
</feature>
<feature type="compositionally biased region" description="Low complexity" evidence="7">
    <location>
        <begin position="1415"/>
        <end position="1441"/>
    </location>
</feature>
<feature type="compositionally biased region" description="Low complexity" evidence="7">
    <location>
        <begin position="1460"/>
        <end position="1472"/>
    </location>
</feature>
<feature type="compositionally biased region" description="Low complexity" evidence="7">
    <location>
        <begin position="1005"/>
        <end position="1024"/>
    </location>
</feature>
<comment type="subcellular location">
    <subcellularLocation>
        <location evidence="1">Golgi apparatus</location>
        <location evidence="1">trans-Golgi network</location>
    </subcellularLocation>
</comment>
<feature type="compositionally biased region" description="Low complexity" evidence="7">
    <location>
        <begin position="1515"/>
        <end position="1529"/>
    </location>
</feature>
<evidence type="ECO:0000256" key="5">
    <source>
        <dbReference type="ARBA" id="ARBA00023034"/>
    </source>
</evidence>
<feature type="compositionally biased region" description="Basic and acidic residues" evidence="7">
    <location>
        <begin position="1234"/>
        <end position="1249"/>
    </location>
</feature>
<keyword evidence="4" id="KW-0653">Protein transport</keyword>
<comment type="similarity">
    <text evidence="2">Belongs to the VPS54 family.</text>
</comment>
<dbReference type="Proteomes" id="UP000818624">
    <property type="component" value="Chromosome 2"/>
</dbReference>
<evidence type="ECO:0000313" key="9">
    <source>
        <dbReference type="EMBL" id="WFD47462.1"/>
    </source>
</evidence>
<feature type="compositionally biased region" description="Low complexity" evidence="7">
    <location>
        <begin position="1037"/>
        <end position="1061"/>
    </location>
</feature>
<evidence type="ECO:0000259" key="8">
    <source>
        <dbReference type="Pfam" id="PF07928"/>
    </source>
</evidence>
<dbReference type="PANTHER" id="PTHR12965">
    <property type="entry name" value="VACUOLAR PROTEIN SORTING 54"/>
    <property type="match status" value="1"/>
</dbReference>
<evidence type="ECO:0000256" key="4">
    <source>
        <dbReference type="ARBA" id="ARBA00022927"/>
    </source>
</evidence>
<reference evidence="9 10" key="1">
    <citation type="journal article" date="2020" name="Elife">
        <title>Loss of centromere function drives karyotype evolution in closely related Malassezia species.</title>
        <authorList>
            <person name="Sankaranarayanan S.R."/>
            <person name="Ianiri G."/>
            <person name="Coelho M.A."/>
            <person name="Reza M.H."/>
            <person name="Thimmappa B.C."/>
            <person name="Ganguly P."/>
            <person name="Vadnala R.N."/>
            <person name="Sun S."/>
            <person name="Siddharthan R."/>
            <person name="Tellgren-Roth C."/>
            <person name="Dawson T.L."/>
            <person name="Heitman J."/>
            <person name="Sanyal K."/>
        </authorList>
    </citation>
    <scope>NUCLEOTIDE SEQUENCE [LARGE SCALE GENOMIC DNA]</scope>
    <source>
        <strain evidence="9">CBS14141</strain>
    </source>
</reference>
<keyword evidence="6" id="KW-0175">Coiled coil</keyword>
<feature type="compositionally biased region" description="Basic and acidic residues" evidence="7">
    <location>
        <begin position="1173"/>
        <end position="1227"/>
    </location>
</feature>
<feature type="compositionally biased region" description="Low complexity" evidence="7">
    <location>
        <begin position="941"/>
        <end position="962"/>
    </location>
</feature>
<keyword evidence="3" id="KW-0813">Transport</keyword>
<dbReference type="EMBL" id="CP046235">
    <property type="protein sequence ID" value="WFD47462.1"/>
    <property type="molecule type" value="Genomic_DNA"/>
</dbReference>
<evidence type="ECO:0000256" key="7">
    <source>
        <dbReference type="SAM" id="MobiDB-lite"/>
    </source>
</evidence>
<accession>A0ABY8ERE7</accession>
<evidence type="ECO:0000256" key="1">
    <source>
        <dbReference type="ARBA" id="ARBA00004601"/>
    </source>
</evidence>
<feature type="compositionally biased region" description="Basic and acidic residues" evidence="7">
    <location>
        <begin position="1086"/>
        <end position="1101"/>
    </location>
</feature>
<feature type="region of interest" description="Disordered" evidence="7">
    <location>
        <begin position="711"/>
        <end position="1599"/>
    </location>
</feature>
<evidence type="ECO:0000256" key="6">
    <source>
        <dbReference type="ARBA" id="ARBA00023054"/>
    </source>
</evidence>
<feature type="compositionally biased region" description="Pro residues" evidence="7">
    <location>
        <begin position="856"/>
        <end position="876"/>
    </location>
</feature>
<feature type="compositionally biased region" description="Basic and acidic residues" evidence="7">
    <location>
        <begin position="1125"/>
        <end position="1149"/>
    </location>
</feature>
<feature type="compositionally biased region" description="Low complexity" evidence="7">
    <location>
        <begin position="1102"/>
        <end position="1117"/>
    </location>
</feature>
<evidence type="ECO:0000313" key="10">
    <source>
        <dbReference type="Proteomes" id="UP000818624"/>
    </source>
</evidence>
<keyword evidence="10" id="KW-1185">Reference proteome</keyword>
<sequence>MDGAESSSYGVVLNQMLQEKLSYYSDVIEQHLVVEIGARSASFFDALETLQQLSKDTAACIAQIDALHAHLASVGEQVASGLRLAALHTEREQLAKQAAMLDDVRRLLERRDLLLLLVQHGELENALAVLDELRGELAGGAPLRALQPLVPQLDEAQASIGAALQREFAQLLDDAVEKQPPVDLGAAHARDVAVDAVLPAAEAAEDAAWPEAARVVALLQRCSALGGALATYAEQSSRRLERVAGAALAHDADFVWSAALVRENDEALKRVRAATWDEYVGLCAVLFRAVLLSARVCAAQDAQLRRAAADSREAAESLDTATHAVWTRAQRIATQVLSARTSRLTEEPLEAFVPYFALARQFVHRIESANDRAAVGLRSAVLAQAKTFLAHLHKTRIERAVKAVEEEVWAPAPVPPELVRTVMQLRATAERDGDAYTITTRLFAAPAPAAPAATGEAQRTLTLDDERYFVVRASGVVLTLLSDYVRVLVNLPMFAAETLGWVVEFLKQFNSRTCQVVLGAGAMRSAGLKNITARHLALASQSLSLMVSLIAPLRALCARHLRPQQAVLLNEFDKLQRDFSEHQLEIHAKLVAIMGDRIQVHARALASQHDWDAPFADDAPPSQAVQDLVRETGTLHRVMTQYLDAASAQAILARVCQDIDASWSVALGKIEVRTPEAHQRMRRDVEHIASKMQALHEPAWKGERLAEVLQTKTPPPVPPPSVARASMEKSGGSATPPLAYRPRFSFGKRPPATQSPRLNAMDAFEGGKEPGTPARLSQEGRPSSEAPARKSQEERTDAPKPPPASTTSPVPPPRETATSPAPPVPAREDAKVASPSHEAPPPPVPAKDADERTVSPAPPAADKPMPPPAVAPPPRPASTERPSDEQPAPPPKLQVQTQPSPAPGPESKASPSGPSTPADAESRASLDAAPAPRTSVEAPITPKDPSAPAATPTTPTDAPPTSGALDTPKDTQEAVSPRAKGPRSSGRVALQQRLAESMRRRAAKPKAGADAAQAKAPADAGVKASSDERKTETESTPTAPKEAQANAAAAPSATQATEPSSMETKAERAEVPTVPAEPKEAQGIPEAKDTAKEAIDTKEPTTEVAAATEAVDGAADAQKPAVEGSETKEPAVEAVEAKEQAGETSDAEKPTVGATDAKPAGEVAEAKPTAEAVESKESVVEAAESKEPAVETVETKEPAGEAVESKEPAGEAVESKEPAVEAVESKEPAVQAVESKESVAEAVESKEPTVEATKAEPAAEAVETKEPTVEAAETKESAVEATKTEPAVEATEAKASTVEATDAKEPAVETVETKAPTVEATKAEPVVEASESKEPAASTEVQKPVVEAETKESPADAAKTAPTTVEEPPAVRNAEDTPTAADETLASPSKAEPVAASGVPESGEAPAPSLESEVPAAPESATTAAPEEPAEAPAAPGGPSAEDAELTAPDAAGPAEAEVPRTQEPTEAATETPRADDEAPLTEAQTPGTAAEPVQAPGTAAEPAQVASMEAEPSAQDPAASAEPIAAEARGTDAEPSAEIEAPSRTAAEAPSTEAEVAGPDATPNTEASSPAAEAPGATAEEAPAVEAERSEAAGATPP</sequence>
<name>A0ABY8ERE7_MALFU</name>
<feature type="compositionally biased region" description="Basic and acidic residues" evidence="7">
    <location>
        <begin position="1262"/>
        <end position="1278"/>
    </location>
</feature>
<organism evidence="9 10">
    <name type="scientific">Malassezia furfur</name>
    <name type="common">Pityriasis versicolor infection agent</name>
    <name type="synonym">Pityrosporum furfur</name>
    <dbReference type="NCBI Taxonomy" id="55194"/>
    <lineage>
        <taxon>Eukaryota</taxon>
        <taxon>Fungi</taxon>
        <taxon>Dikarya</taxon>
        <taxon>Basidiomycota</taxon>
        <taxon>Ustilaginomycotina</taxon>
        <taxon>Malasseziomycetes</taxon>
        <taxon>Malasseziales</taxon>
        <taxon>Malasseziaceae</taxon>
        <taxon>Malassezia</taxon>
    </lineage>
</organism>
<evidence type="ECO:0000256" key="3">
    <source>
        <dbReference type="ARBA" id="ARBA00022448"/>
    </source>
</evidence>
<feature type="compositionally biased region" description="Pro residues" evidence="7">
    <location>
        <begin position="799"/>
        <end position="825"/>
    </location>
</feature>
<protein>
    <recommendedName>
        <fullName evidence="8">Vacuolar protein sorting-associated protein 54 C-terminal domain-containing protein</fullName>
    </recommendedName>
</protein>
<gene>
    <name evidence="9" type="ORF">GLX27_002114</name>
</gene>
<evidence type="ECO:0000256" key="2">
    <source>
        <dbReference type="ARBA" id="ARBA00009150"/>
    </source>
</evidence>
<dbReference type="Pfam" id="PF07928">
    <property type="entry name" value="Vps54"/>
    <property type="match status" value="1"/>
</dbReference>
<proteinExistence type="inferred from homology"/>
<dbReference type="PANTHER" id="PTHR12965:SF0">
    <property type="entry name" value="VACUOLAR PROTEIN SORTING-ASSOCIATED PROTEIN 54"/>
    <property type="match status" value="1"/>
</dbReference>
<dbReference type="InterPro" id="IPR039745">
    <property type="entry name" value="Vps54"/>
</dbReference>